<keyword evidence="2" id="KW-0444">Lipid biosynthesis</keyword>
<organism evidence="8 9">
    <name type="scientific">Pontivivens nitratireducens</name>
    <dbReference type="NCBI Taxonomy" id="2758038"/>
    <lineage>
        <taxon>Bacteria</taxon>
        <taxon>Pseudomonadati</taxon>
        <taxon>Pseudomonadota</taxon>
        <taxon>Alphaproteobacteria</taxon>
        <taxon>Rhodobacterales</taxon>
        <taxon>Paracoccaceae</taxon>
        <taxon>Pontivivens</taxon>
    </lineage>
</organism>
<dbReference type="CDD" id="cd07989">
    <property type="entry name" value="LPLAT_AGPAT-like"/>
    <property type="match status" value="1"/>
</dbReference>
<dbReference type="Pfam" id="PF01553">
    <property type="entry name" value="Acyltransferase"/>
    <property type="match status" value="1"/>
</dbReference>
<dbReference type="SMART" id="SM00563">
    <property type="entry name" value="PlsC"/>
    <property type="match status" value="1"/>
</dbReference>
<dbReference type="RefSeq" id="WP_166189868.1">
    <property type="nucleotide sequence ID" value="NZ_CP049811.1"/>
</dbReference>
<evidence type="ECO:0000256" key="1">
    <source>
        <dbReference type="ARBA" id="ARBA00005189"/>
    </source>
</evidence>
<dbReference type="GO" id="GO:0006654">
    <property type="term" value="P:phosphatidic acid biosynthetic process"/>
    <property type="evidence" value="ECO:0007669"/>
    <property type="project" value="TreeGrafter"/>
</dbReference>
<evidence type="ECO:0000256" key="5">
    <source>
        <dbReference type="ARBA" id="ARBA00023315"/>
    </source>
</evidence>
<keyword evidence="9" id="KW-1185">Reference proteome</keyword>
<dbReference type="PANTHER" id="PTHR10434:SF64">
    <property type="entry name" value="1-ACYL-SN-GLYCEROL-3-PHOSPHATE ACYLTRANSFERASE-RELATED"/>
    <property type="match status" value="1"/>
</dbReference>
<evidence type="ECO:0000256" key="4">
    <source>
        <dbReference type="ARBA" id="ARBA00023098"/>
    </source>
</evidence>
<feature type="domain" description="Phospholipid/glycerol acyltransferase" evidence="7">
    <location>
        <begin position="87"/>
        <end position="200"/>
    </location>
</feature>
<accession>A0A6G7VKP3</accession>
<sequence length="278" mass="30353">MSTWDEAEPPAPPPTGPLRAVVAALRGVLLILWLVLAIAIYLPLKWVQPLLGGMRPRYAVMRLWARGSLRLIGLRRIVHGTPPPDGAALVANHSSWLDIMAFCSIGRTVFVAKSEVADWPAIGWCARMMDAMFVERRSSAAARQKLEMAERLAQGQQLLFFPEGTSTDGQRVLPFKSPLFAAFADMESSVKIQPVAAIYVPAPHLPATFYGWWGDMSLGGSLWTLLAHSYGGTLHLSFAPAVEAADFAGRKELARHCGEQVRAHWALYSPAGQAITIS</sequence>
<dbReference type="GO" id="GO:0003841">
    <property type="term" value="F:1-acylglycerol-3-phosphate O-acyltransferase activity"/>
    <property type="evidence" value="ECO:0007669"/>
    <property type="project" value="TreeGrafter"/>
</dbReference>
<dbReference type="KEGG" id="mon:G8E03_06320"/>
<dbReference type="EMBL" id="CP049811">
    <property type="protein sequence ID" value="QIK40418.1"/>
    <property type="molecule type" value="Genomic_DNA"/>
</dbReference>
<comment type="pathway">
    <text evidence="1">Lipid metabolism.</text>
</comment>
<evidence type="ECO:0000313" key="8">
    <source>
        <dbReference type="EMBL" id="QIK40418.1"/>
    </source>
</evidence>
<evidence type="ECO:0000259" key="7">
    <source>
        <dbReference type="SMART" id="SM00563"/>
    </source>
</evidence>
<reference evidence="8 9" key="1">
    <citation type="submission" date="2020-03" db="EMBL/GenBank/DDBJ databases">
        <title>Complete genome sequence of Monaibacterium sp. ALG8 with diverse plasmids.</title>
        <authorList>
            <person name="Sun C."/>
        </authorList>
    </citation>
    <scope>NUCLEOTIDE SEQUENCE [LARGE SCALE GENOMIC DNA]</scope>
    <source>
        <strain evidence="8 9">ALG8</strain>
    </source>
</reference>
<dbReference type="AlphaFoldDB" id="A0A6G7VKP3"/>
<dbReference type="InterPro" id="IPR002123">
    <property type="entry name" value="Plipid/glycerol_acylTrfase"/>
</dbReference>
<keyword evidence="6" id="KW-0812">Transmembrane</keyword>
<protein>
    <submittedName>
        <fullName evidence="8">1-acyl-sn-glycerol-3-phosphate acyltransferase</fullName>
    </submittedName>
</protein>
<feature type="transmembrane region" description="Helical" evidence="6">
    <location>
        <begin position="20"/>
        <end position="44"/>
    </location>
</feature>
<keyword evidence="4" id="KW-0443">Lipid metabolism</keyword>
<dbReference type="Proteomes" id="UP000500791">
    <property type="component" value="Chromosome"/>
</dbReference>
<keyword evidence="3 8" id="KW-0808">Transferase</keyword>
<gene>
    <name evidence="8" type="ORF">G8E03_06320</name>
</gene>
<evidence type="ECO:0000313" key="9">
    <source>
        <dbReference type="Proteomes" id="UP000500791"/>
    </source>
</evidence>
<evidence type="ECO:0000256" key="2">
    <source>
        <dbReference type="ARBA" id="ARBA00022516"/>
    </source>
</evidence>
<dbReference type="SUPFAM" id="SSF69593">
    <property type="entry name" value="Glycerol-3-phosphate (1)-acyltransferase"/>
    <property type="match status" value="1"/>
</dbReference>
<dbReference type="PANTHER" id="PTHR10434">
    <property type="entry name" value="1-ACYL-SN-GLYCEROL-3-PHOSPHATE ACYLTRANSFERASE"/>
    <property type="match status" value="1"/>
</dbReference>
<proteinExistence type="predicted"/>
<keyword evidence="6" id="KW-1133">Transmembrane helix</keyword>
<evidence type="ECO:0000256" key="6">
    <source>
        <dbReference type="SAM" id="Phobius"/>
    </source>
</evidence>
<keyword evidence="6" id="KW-0472">Membrane</keyword>
<name>A0A6G7VKP3_9RHOB</name>
<evidence type="ECO:0000256" key="3">
    <source>
        <dbReference type="ARBA" id="ARBA00022679"/>
    </source>
</evidence>
<keyword evidence="5 8" id="KW-0012">Acyltransferase</keyword>